<feature type="transmembrane region" description="Helical" evidence="8">
    <location>
        <begin position="214"/>
        <end position="235"/>
    </location>
</feature>
<keyword evidence="10" id="KW-1185">Reference proteome</keyword>
<accession>A0A222G9A2</accession>
<evidence type="ECO:0000256" key="3">
    <source>
        <dbReference type="ARBA" id="ARBA00022448"/>
    </source>
</evidence>
<keyword evidence="3" id="KW-0813">Transport</keyword>
<name>A0A222G9A2_9GAMM</name>
<dbReference type="Proteomes" id="UP000202259">
    <property type="component" value="Chromosome"/>
</dbReference>
<feature type="transmembrane region" description="Helical" evidence="8">
    <location>
        <begin position="52"/>
        <end position="76"/>
    </location>
</feature>
<keyword evidence="6 8" id="KW-1133">Transmembrane helix</keyword>
<dbReference type="InterPro" id="IPR038770">
    <property type="entry name" value="Na+/solute_symporter_sf"/>
</dbReference>
<sequence length="298" mass="31412">MMVVLGVILKHYGIIGQAFVDQSSILVFKISLPVLLGMSMIRTDIATVFDPATIASASLSTLLVFVLLTLTAFVFVKNPRDKGVYVQGAFRGNLAVVGLALCVNLYGEAGIAKASIVMSILSLVYNILSIYTLTTTLTDKKLNVIAMMVNITKNPLIIGIVLGIMINLLHIPVHPVLMQTGDYLGQLTLPLALLCIGATLSFSDMKGTKTVASAAVIAKLIVTPIIITSIGYASGFSPMDLGILFLMSSTPTAAASYIMVKAMKGNETLAANIIVMSTVASLLTVSIGLAILKSFALI</sequence>
<feature type="transmembrane region" description="Helical" evidence="8">
    <location>
        <begin position="154"/>
        <end position="171"/>
    </location>
</feature>
<comment type="subcellular location">
    <subcellularLocation>
        <location evidence="1">Cell membrane</location>
        <topology evidence="1">Multi-pass membrane protein</topology>
    </subcellularLocation>
</comment>
<feature type="transmembrane region" description="Helical" evidence="8">
    <location>
        <begin position="183"/>
        <end position="202"/>
    </location>
</feature>
<feature type="transmembrane region" description="Helical" evidence="8">
    <location>
        <begin position="88"/>
        <end position="106"/>
    </location>
</feature>
<gene>
    <name evidence="9" type="ORF">B5D82_11380</name>
</gene>
<dbReference type="EMBL" id="CP020465">
    <property type="protein sequence ID" value="ASP48312.1"/>
    <property type="molecule type" value="Genomic_DNA"/>
</dbReference>
<dbReference type="GO" id="GO:0005886">
    <property type="term" value="C:plasma membrane"/>
    <property type="evidence" value="ECO:0007669"/>
    <property type="project" value="UniProtKB-SubCell"/>
</dbReference>
<keyword evidence="7 8" id="KW-0472">Membrane</keyword>
<dbReference type="Gene3D" id="1.20.1530.20">
    <property type="match status" value="1"/>
</dbReference>
<evidence type="ECO:0000256" key="2">
    <source>
        <dbReference type="ARBA" id="ARBA00010145"/>
    </source>
</evidence>
<dbReference type="GO" id="GO:0055085">
    <property type="term" value="P:transmembrane transport"/>
    <property type="evidence" value="ECO:0007669"/>
    <property type="project" value="InterPro"/>
</dbReference>
<organism evidence="9 10">
    <name type="scientific">Cognaticolwellia beringensis</name>
    <dbReference type="NCBI Taxonomy" id="1967665"/>
    <lineage>
        <taxon>Bacteria</taxon>
        <taxon>Pseudomonadati</taxon>
        <taxon>Pseudomonadota</taxon>
        <taxon>Gammaproteobacteria</taxon>
        <taxon>Alteromonadales</taxon>
        <taxon>Colwelliaceae</taxon>
        <taxon>Cognaticolwellia</taxon>
    </lineage>
</organism>
<evidence type="ECO:0000313" key="10">
    <source>
        <dbReference type="Proteomes" id="UP000202259"/>
    </source>
</evidence>
<evidence type="ECO:0000256" key="5">
    <source>
        <dbReference type="ARBA" id="ARBA00022692"/>
    </source>
</evidence>
<evidence type="ECO:0000256" key="8">
    <source>
        <dbReference type="SAM" id="Phobius"/>
    </source>
</evidence>
<evidence type="ECO:0000256" key="1">
    <source>
        <dbReference type="ARBA" id="ARBA00004651"/>
    </source>
</evidence>
<feature type="transmembrane region" description="Helical" evidence="8">
    <location>
        <begin position="112"/>
        <end position="133"/>
    </location>
</feature>
<feature type="transmembrane region" description="Helical" evidence="8">
    <location>
        <begin position="241"/>
        <end position="260"/>
    </location>
</feature>
<reference evidence="9 10" key="1">
    <citation type="submission" date="2017-08" db="EMBL/GenBank/DDBJ databases">
        <title>Complete genome of Colwellia sp. NB097-1, a psychrophile bacterium ioslated from Bering Sea.</title>
        <authorList>
            <person name="Chen X."/>
        </authorList>
    </citation>
    <scope>NUCLEOTIDE SEQUENCE [LARGE SCALE GENOMIC DNA]</scope>
    <source>
        <strain evidence="9 10">NB097-1</strain>
    </source>
</reference>
<dbReference type="Pfam" id="PF03547">
    <property type="entry name" value="Mem_trans"/>
    <property type="match status" value="1"/>
</dbReference>
<protein>
    <recommendedName>
        <fullName evidence="11">Transporter</fullName>
    </recommendedName>
</protein>
<dbReference type="PANTHER" id="PTHR36838:SF4">
    <property type="entry name" value="AUXIN EFFLUX CARRIER FAMILY PROTEIN"/>
    <property type="match status" value="1"/>
</dbReference>
<dbReference type="KEGG" id="cber:B5D82_11380"/>
<dbReference type="AlphaFoldDB" id="A0A222G9A2"/>
<evidence type="ECO:0000256" key="6">
    <source>
        <dbReference type="ARBA" id="ARBA00022989"/>
    </source>
</evidence>
<keyword evidence="5 8" id="KW-0812">Transmembrane</keyword>
<feature type="transmembrane region" description="Helical" evidence="8">
    <location>
        <begin position="12"/>
        <end position="32"/>
    </location>
</feature>
<dbReference type="PANTHER" id="PTHR36838">
    <property type="entry name" value="AUXIN EFFLUX CARRIER FAMILY PROTEIN"/>
    <property type="match status" value="1"/>
</dbReference>
<evidence type="ECO:0008006" key="11">
    <source>
        <dbReference type="Google" id="ProtNLM"/>
    </source>
</evidence>
<comment type="similarity">
    <text evidence="2">Belongs to the auxin efflux carrier (TC 2.A.69) family.</text>
</comment>
<evidence type="ECO:0000313" key="9">
    <source>
        <dbReference type="EMBL" id="ASP48312.1"/>
    </source>
</evidence>
<proteinExistence type="inferred from homology"/>
<keyword evidence="4" id="KW-1003">Cell membrane</keyword>
<dbReference type="InterPro" id="IPR004776">
    <property type="entry name" value="Mem_transp_PIN-like"/>
</dbReference>
<feature type="transmembrane region" description="Helical" evidence="8">
    <location>
        <begin position="269"/>
        <end position="292"/>
    </location>
</feature>
<evidence type="ECO:0000256" key="7">
    <source>
        <dbReference type="ARBA" id="ARBA00023136"/>
    </source>
</evidence>
<evidence type="ECO:0000256" key="4">
    <source>
        <dbReference type="ARBA" id="ARBA00022475"/>
    </source>
</evidence>